<dbReference type="AlphaFoldDB" id="A0A843XPN0"/>
<protein>
    <submittedName>
        <fullName evidence="2">Uncharacterized protein</fullName>
    </submittedName>
</protein>
<evidence type="ECO:0000313" key="3">
    <source>
        <dbReference type="Proteomes" id="UP000652761"/>
    </source>
</evidence>
<accession>A0A843XPN0</accession>
<keyword evidence="3" id="KW-1185">Reference proteome</keyword>
<reference evidence="2" key="1">
    <citation type="submission" date="2017-07" db="EMBL/GenBank/DDBJ databases">
        <title>Taro Niue Genome Assembly and Annotation.</title>
        <authorList>
            <person name="Atibalentja N."/>
            <person name="Keating K."/>
            <person name="Fields C.J."/>
        </authorList>
    </citation>
    <scope>NUCLEOTIDE SEQUENCE</scope>
    <source>
        <strain evidence="2">Niue_2</strain>
        <tissue evidence="2">Leaf</tissue>
    </source>
</reference>
<organism evidence="2 3">
    <name type="scientific">Colocasia esculenta</name>
    <name type="common">Wild taro</name>
    <name type="synonym">Arum esculentum</name>
    <dbReference type="NCBI Taxonomy" id="4460"/>
    <lineage>
        <taxon>Eukaryota</taxon>
        <taxon>Viridiplantae</taxon>
        <taxon>Streptophyta</taxon>
        <taxon>Embryophyta</taxon>
        <taxon>Tracheophyta</taxon>
        <taxon>Spermatophyta</taxon>
        <taxon>Magnoliopsida</taxon>
        <taxon>Liliopsida</taxon>
        <taxon>Araceae</taxon>
        <taxon>Aroideae</taxon>
        <taxon>Colocasieae</taxon>
        <taxon>Colocasia</taxon>
    </lineage>
</organism>
<gene>
    <name evidence="2" type="ORF">Taro_054800</name>
</gene>
<dbReference type="EMBL" id="NMUH01011543">
    <property type="protein sequence ID" value="MQM21754.1"/>
    <property type="molecule type" value="Genomic_DNA"/>
</dbReference>
<comment type="caution">
    <text evidence="2">The sequence shown here is derived from an EMBL/GenBank/DDBJ whole genome shotgun (WGS) entry which is preliminary data.</text>
</comment>
<keyword evidence="1" id="KW-1133">Transmembrane helix</keyword>
<keyword evidence="1" id="KW-0812">Transmembrane</keyword>
<evidence type="ECO:0000256" key="1">
    <source>
        <dbReference type="SAM" id="Phobius"/>
    </source>
</evidence>
<evidence type="ECO:0000313" key="2">
    <source>
        <dbReference type="EMBL" id="MQM21754.1"/>
    </source>
</evidence>
<dbReference type="Proteomes" id="UP000652761">
    <property type="component" value="Unassembled WGS sequence"/>
</dbReference>
<sequence length="81" mass="8852">MVTLHPPFPAPDGDSAWLAVVTSYAAETSPARSSLSIIIVVMGSVFVFFPVVDGYQAEEREQGELIMQWLVPNFVLDEPKG</sequence>
<keyword evidence="1" id="KW-0472">Membrane</keyword>
<proteinExistence type="predicted"/>
<name>A0A843XPN0_COLES</name>
<feature type="transmembrane region" description="Helical" evidence="1">
    <location>
        <begin position="33"/>
        <end position="52"/>
    </location>
</feature>